<evidence type="ECO:0000313" key="4">
    <source>
        <dbReference type="EMBL" id="MBA4496323.1"/>
    </source>
</evidence>
<organism evidence="4 5">
    <name type="scientific">Paenactinomyces guangxiensis</name>
    <dbReference type="NCBI Taxonomy" id="1490290"/>
    <lineage>
        <taxon>Bacteria</taxon>
        <taxon>Bacillati</taxon>
        <taxon>Bacillota</taxon>
        <taxon>Bacilli</taxon>
        <taxon>Bacillales</taxon>
        <taxon>Thermoactinomycetaceae</taxon>
        <taxon>Paenactinomyces</taxon>
    </lineage>
</organism>
<keyword evidence="5" id="KW-1185">Reference proteome</keyword>
<accession>A0A7W2AAX8</accession>
<keyword evidence="2" id="KW-0378">Hydrolase</keyword>
<proteinExistence type="predicted"/>
<feature type="domain" description="Nudix hydrolase" evidence="3">
    <location>
        <begin position="16"/>
        <end position="148"/>
    </location>
</feature>
<dbReference type="AlphaFoldDB" id="A0A7W2AAX8"/>
<protein>
    <submittedName>
        <fullName evidence="4">NUDIX domain-containing protein</fullName>
    </submittedName>
</protein>
<evidence type="ECO:0000313" key="5">
    <source>
        <dbReference type="Proteomes" id="UP000535491"/>
    </source>
</evidence>
<dbReference type="GO" id="GO:0016787">
    <property type="term" value="F:hydrolase activity"/>
    <property type="evidence" value="ECO:0007669"/>
    <property type="project" value="UniProtKB-KW"/>
</dbReference>
<dbReference type="Pfam" id="PF00293">
    <property type="entry name" value="NUDIX"/>
    <property type="match status" value="1"/>
</dbReference>
<evidence type="ECO:0000259" key="3">
    <source>
        <dbReference type="PROSITE" id="PS51462"/>
    </source>
</evidence>
<comment type="cofactor">
    <cofactor evidence="1">
        <name>Mg(2+)</name>
        <dbReference type="ChEBI" id="CHEBI:18420"/>
    </cofactor>
</comment>
<sequence length="151" mass="17009">MEYIQGIKNWIGNCPDLLVGAHVLVINEKGQLLLQKGAKGTWGLPGGLLKRGETLEDTARRQVFAQTGLVIGELRLVRVFSGEKYPAANESEKYIVATVYLTRDIQENVKSDGVEFKEISYFDFQELPEGIDLRFQDVIQEFKEQMLCVGV</sequence>
<dbReference type="SUPFAM" id="SSF55811">
    <property type="entry name" value="Nudix"/>
    <property type="match status" value="1"/>
</dbReference>
<dbReference type="InterPro" id="IPR000086">
    <property type="entry name" value="NUDIX_hydrolase_dom"/>
</dbReference>
<dbReference type="InterPro" id="IPR015797">
    <property type="entry name" value="NUDIX_hydrolase-like_dom_sf"/>
</dbReference>
<dbReference type="PANTHER" id="PTHR43046">
    <property type="entry name" value="GDP-MANNOSE MANNOSYL HYDROLASE"/>
    <property type="match status" value="1"/>
</dbReference>
<dbReference type="PROSITE" id="PS51462">
    <property type="entry name" value="NUDIX"/>
    <property type="match status" value="1"/>
</dbReference>
<dbReference type="Gene3D" id="3.90.79.10">
    <property type="entry name" value="Nucleoside Triphosphate Pyrophosphohydrolase"/>
    <property type="match status" value="1"/>
</dbReference>
<comment type="caution">
    <text evidence="4">The sequence shown here is derived from an EMBL/GenBank/DDBJ whole genome shotgun (WGS) entry which is preliminary data.</text>
</comment>
<evidence type="ECO:0000256" key="1">
    <source>
        <dbReference type="ARBA" id="ARBA00001946"/>
    </source>
</evidence>
<dbReference type="EMBL" id="JACEIQ010000030">
    <property type="protein sequence ID" value="MBA4496323.1"/>
    <property type="molecule type" value="Genomic_DNA"/>
</dbReference>
<name>A0A7W2AAX8_9BACL</name>
<dbReference type="Proteomes" id="UP000535491">
    <property type="component" value="Unassembled WGS sequence"/>
</dbReference>
<reference evidence="4 5" key="1">
    <citation type="submission" date="2020-07" db="EMBL/GenBank/DDBJ databases">
        <authorList>
            <person name="Feng H."/>
        </authorList>
    </citation>
    <scope>NUCLEOTIDE SEQUENCE [LARGE SCALE GENOMIC DNA]</scope>
    <source>
        <strain evidence="5">s-10</strain>
    </source>
</reference>
<dbReference type="RefSeq" id="WP_181754648.1">
    <property type="nucleotide sequence ID" value="NZ_JACEIQ010000030.1"/>
</dbReference>
<dbReference type="PANTHER" id="PTHR43046:SF2">
    <property type="entry name" value="8-OXO-DGTP DIPHOSPHATASE-RELATED"/>
    <property type="match status" value="1"/>
</dbReference>
<gene>
    <name evidence="4" type="ORF">H1191_18835</name>
</gene>
<evidence type="ECO:0000256" key="2">
    <source>
        <dbReference type="ARBA" id="ARBA00022801"/>
    </source>
</evidence>